<accession>A0AAU9K503</accession>
<dbReference type="EMBL" id="CAJZBQ010000054">
    <property type="protein sequence ID" value="CAG9332094.1"/>
    <property type="molecule type" value="Genomic_DNA"/>
</dbReference>
<dbReference type="Proteomes" id="UP001162131">
    <property type="component" value="Unassembled WGS sequence"/>
</dbReference>
<gene>
    <name evidence="1" type="ORF">BSTOLATCC_MIC55549</name>
</gene>
<evidence type="ECO:0000313" key="2">
    <source>
        <dbReference type="Proteomes" id="UP001162131"/>
    </source>
</evidence>
<sequence length="122" mass="13953">MIRDLILRLLNSDPRSSEVWNEQALSESESFQIDQIVNSLLLQPSEVQDLQSQYDFYYIGSMLDYHSMVNEDFLKSLEACLPDLASLIIKLTSVRDECCIDALIKILTLSYLAAKINISIFD</sequence>
<keyword evidence="2" id="KW-1185">Reference proteome</keyword>
<protein>
    <submittedName>
        <fullName evidence="1">Uncharacterized protein</fullName>
    </submittedName>
</protein>
<name>A0AAU9K503_9CILI</name>
<reference evidence="1" key="1">
    <citation type="submission" date="2021-09" db="EMBL/GenBank/DDBJ databases">
        <authorList>
            <consortium name="AG Swart"/>
            <person name="Singh M."/>
            <person name="Singh A."/>
            <person name="Seah K."/>
            <person name="Emmerich C."/>
        </authorList>
    </citation>
    <scope>NUCLEOTIDE SEQUENCE</scope>
    <source>
        <strain evidence="1">ATCC30299</strain>
    </source>
</reference>
<comment type="caution">
    <text evidence="1">The sequence shown here is derived from an EMBL/GenBank/DDBJ whole genome shotgun (WGS) entry which is preliminary data.</text>
</comment>
<dbReference type="AlphaFoldDB" id="A0AAU9K503"/>
<evidence type="ECO:0000313" key="1">
    <source>
        <dbReference type="EMBL" id="CAG9332094.1"/>
    </source>
</evidence>
<organism evidence="1 2">
    <name type="scientific">Blepharisma stoltei</name>
    <dbReference type="NCBI Taxonomy" id="1481888"/>
    <lineage>
        <taxon>Eukaryota</taxon>
        <taxon>Sar</taxon>
        <taxon>Alveolata</taxon>
        <taxon>Ciliophora</taxon>
        <taxon>Postciliodesmatophora</taxon>
        <taxon>Heterotrichea</taxon>
        <taxon>Heterotrichida</taxon>
        <taxon>Blepharismidae</taxon>
        <taxon>Blepharisma</taxon>
    </lineage>
</organism>
<proteinExistence type="predicted"/>